<reference evidence="1" key="1">
    <citation type="journal article" date="2020" name="Nature">
        <title>Giant virus diversity and host interactions through global metagenomics.</title>
        <authorList>
            <person name="Schulz F."/>
            <person name="Roux S."/>
            <person name="Paez-Espino D."/>
            <person name="Jungbluth S."/>
            <person name="Walsh D.A."/>
            <person name="Denef V.J."/>
            <person name="McMahon K.D."/>
            <person name="Konstantinidis K.T."/>
            <person name="Eloe-Fadrosh E.A."/>
            <person name="Kyrpides N.C."/>
            <person name="Woyke T."/>
        </authorList>
    </citation>
    <scope>NUCLEOTIDE SEQUENCE</scope>
    <source>
        <strain evidence="1">GVMAG-M-3300024258-14</strain>
    </source>
</reference>
<name>A0A6C0IQS6_9ZZZZ</name>
<protein>
    <submittedName>
        <fullName evidence="1">Uncharacterized protein</fullName>
    </submittedName>
</protein>
<organism evidence="1">
    <name type="scientific">viral metagenome</name>
    <dbReference type="NCBI Taxonomy" id="1070528"/>
    <lineage>
        <taxon>unclassified sequences</taxon>
        <taxon>metagenomes</taxon>
        <taxon>organismal metagenomes</taxon>
    </lineage>
</organism>
<accession>A0A6C0IQS6</accession>
<evidence type="ECO:0000313" key="1">
    <source>
        <dbReference type="EMBL" id="QHT93873.1"/>
    </source>
</evidence>
<sequence>MEHLYVTAKVIHTFFQCITDTTWVWNVVCKKAFKTILQCIYYMGTESFTTDQEHIISLSSMFEWFDKSYLIDIDHILDSWTNNTEPDFLLMQQVIQRFFDCCANRNSSKSLMNRYRKVVLKYLRTTSPISVDLFLDCFSKLTEEEGKLRISIAWEKGSNEIFTKIIYRIMCIVDSREDWKVLQNILSVHSYPERILALIDETINDITASNIEMEGMNHLVTFLKELELENGGTSLKIPQHVKKFRDVVYNICHKVDTLLTNSIANNITDDSYLPQILQFTVDTHCDNVEWLVLFYQHLDTSRVCQMVGPKTKDILQFILAILKRDEYFTSESFKSMSFLLNTWCDYKFEDHMCNFVSNMIRIDDGRSKWKLSISDCFVRLFDWIIMENNSQIRRNESEFEAFCHVAMFLLTVTIQTTEFEQCHGMNIFSLDRNCSDGNQANLLRSRLKLITNKKNVKNY</sequence>
<dbReference type="AlphaFoldDB" id="A0A6C0IQS6"/>
<proteinExistence type="predicted"/>
<dbReference type="EMBL" id="MN740211">
    <property type="protein sequence ID" value="QHT93873.1"/>
    <property type="molecule type" value="Genomic_DNA"/>
</dbReference>